<feature type="domain" description="HTH marR-type" evidence="2">
    <location>
        <begin position="4"/>
        <end position="146"/>
    </location>
</feature>
<dbReference type="PANTHER" id="PTHR13947:SF37">
    <property type="entry name" value="LD18367P"/>
    <property type="match status" value="1"/>
</dbReference>
<keyword evidence="5" id="KW-1185">Reference proteome</keyword>
<dbReference type="SUPFAM" id="SSF55729">
    <property type="entry name" value="Acyl-CoA N-acyltransferases (Nat)"/>
    <property type="match status" value="1"/>
</dbReference>
<reference evidence="4 5" key="1">
    <citation type="submission" date="2023-06" db="EMBL/GenBank/DDBJ databases">
        <title>Genomic Analysis of Acinetobacter Strains Recovered from South Australian Aquatic Samples provides Insights into the Circulation of Antibiotic Resistance determinants in the Environment.</title>
        <authorList>
            <person name="Tobin L."/>
            <person name="Jarocki V.M."/>
            <person name="Kenyon J."/>
            <person name="Drigo B."/>
            <person name="Donner E."/>
            <person name="Djordjevic S.P."/>
            <person name="Hamidian M."/>
        </authorList>
    </citation>
    <scope>NUCLEOTIDE SEQUENCE [LARGE SCALE GENOMIC DNA]</scope>
    <source>
        <strain evidence="4 5">SAAc652</strain>
    </source>
</reference>
<dbReference type="Proteomes" id="UP001278188">
    <property type="component" value="Unassembled WGS sequence"/>
</dbReference>
<evidence type="ECO:0000259" key="3">
    <source>
        <dbReference type="PROSITE" id="PS51186"/>
    </source>
</evidence>
<dbReference type="PRINTS" id="PR00598">
    <property type="entry name" value="HTHMARR"/>
</dbReference>
<dbReference type="CDD" id="cd04301">
    <property type="entry name" value="NAT_SF"/>
    <property type="match status" value="1"/>
</dbReference>
<feature type="domain" description="N-acetyltransferase" evidence="3">
    <location>
        <begin position="165"/>
        <end position="313"/>
    </location>
</feature>
<dbReference type="InterPro" id="IPR000835">
    <property type="entry name" value="HTH_MarR-typ"/>
</dbReference>
<dbReference type="PANTHER" id="PTHR13947">
    <property type="entry name" value="GNAT FAMILY N-ACETYLTRANSFERASE"/>
    <property type="match status" value="1"/>
</dbReference>
<dbReference type="InterPro" id="IPR000182">
    <property type="entry name" value="GNAT_dom"/>
</dbReference>
<evidence type="ECO:0000256" key="1">
    <source>
        <dbReference type="ARBA" id="ARBA00022679"/>
    </source>
</evidence>
<dbReference type="InterPro" id="IPR036390">
    <property type="entry name" value="WH_DNA-bd_sf"/>
</dbReference>
<dbReference type="Gene3D" id="3.40.630.30">
    <property type="match status" value="1"/>
</dbReference>
<dbReference type="InterPro" id="IPR016181">
    <property type="entry name" value="Acyl_CoA_acyltransferase"/>
</dbReference>
<comment type="caution">
    <text evidence="4">The sequence shown here is derived from an EMBL/GenBank/DDBJ whole genome shotgun (WGS) entry which is preliminary data.</text>
</comment>
<protein>
    <submittedName>
        <fullName evidence="4">Bifunctional helix-turn-helix transcriptional regulator/GNAT family N-acetyltransferase</fullName>
    </submittedName>
</protein>
<dbReference type="RefSeq" id="WP_317082764.1">
    <property type="nucleotide sequence ID" value="NZ_JASVDY010000002.1"/>
</dbReference>
<dbReference type="SUPFAM" id="SSF46785">
    <property type="entry name" value="Winged helix' DNA-binding domain"/>
    <property type="match status" value="1"/>
</dbReference>
<proteinExistence type="predicted"/>
<gene>
    <name evidence="4" type="ORF">QR674_06135</name>
</gene>
<name>A0ABU3WDQ5_9GAMM</name>
<organism evidence="4 5">
    <name type="scientific">Acinetobacter chinensis</name>
    <dbReference type="NCBI Taxonomy" id="2004650"/>
    <lineage>
        <taxon>Bacteria</taxon>
        <taxon>Pseudomonadati</taxon>
        <taxon>Pseudomonadota</taxon>
        <taxon>Gammaproteobacteria</taxon>
        <taxon>Moraxellales</taxon>
        <taxon>Moraxellaceae</taxon>
        <taxon>Acinetobacter</taxon>
    </lineage>
</organism>
<dbReference type="Gene3D" id="1.10.10.10">
    <property type="entry name" value="Winged helix-like DNA-binding domain superfamily/Winged helix DNA-binding domain"/>
    <property type="match status" value="1"/>
</dbReference>
<evidence type="ECO:0000313" key="4">
    <source>
        <dbReference type="EMBL" id="MDV2468556.1"/>
    </source>
</evidence>
<dbReference type="Pfam" id="PF00583">
    <property type="entry name" value="Acetyltransf_1"/>
    <property type="match status" value="1"/>
</dbReference>
<keyword evidence="1" id="KW-0808">Transferase</keyword>
<evidence type="ECO:0000259" key="2">
    <source>
        <dbReference type="PROSITE" id="PS50995"/>
    </source>
</evidence>
<dbReference type="PROSITE" id="PS50995">
    <property type="entry name" value="HTH_MARR_2"/>
    <property type="match status" value="1"/>
</dbReference>
<dbReference type="InterPro" id="IPR050769">
    <property type="entry name" value="NAT_camello-type"/>
</dbReference>
<sequence>MESQDKIIADIRQASREMVRELGFMQSTLAATDYSASAVHALIETDEKQQVTSAQLAQFLGLEKSSISRMIAKLLQAGELQETVAEEDARVKYLKLTEKGQETVAQIHDFGKMQVNAALQYLNPGLQQSVAQGLQAYAAALKQYRTREHLPQKNAIEICTGYQAGMIGRITEMHAQYYSQTSNFGQYFESLVAHGIAEFSGRLEHAVNQIWTAKLNQRIVGSVAIDGQDLGGNIAHLRWFILDDGCRGHGVGHQLLQQAIEHCDEQQFREIHLRTFKGLNAARKLYERFGFQLVEEVEGQQWGNQVVEQKFVRFAS</sequence>
<dbReference type="InterPro" id="IPR036388">
    <property type="entry name" value="WH-like_DNA-bd_sf"/>
</dbReference>
<accession>A0ABU3WDQ5</accession>
<dbReference type="Pfam" id="PF13463">
    <property type="entry name" value="HTH_27"/>
    <property type="match status" value="1"/>
</dbReference>
<evidence type="ECO:0000313" key="5">
    <source>
        <dbReference type="Proteomes" id="UP001278188"/>
    </source>
</evidence>
<dbReference type="EMBL" id="JASVDY010000002">
    <property type="protein sequence ID" value="MDV2468556.1"/>
    <property type="molecule type" value="Genomic_DNA"/>
</dbReference>
<dbReference type="PROSITE" id="PS51186">
    <property type="entry name" value="GNAT"/>
    <property type="match status" value="1"/>
</dbReference>
<dbReference type="SMART" id="SM00347">
    <property type="entry name" value="HTH_MARR"/>
    <property type="match status" value="1"/>
</dbReference>